<organism evidence="1 2">
    <name type="scientific">Purpureocillium lavendulum</name>
    <dbReference type="NCBI Taxonomy" id="1247861"/>
    <lineage>
        <taxon>Eukaryota</taxon>
        <taxon>Fungi</taxon>
        <taxon>Dikarya</taxon>
        <taxon>Ascomycota</taxon>
        <taxon>Pezizomycotina</taxon>
        <taxon>Sordariomycetes</taxon>
        <taxon>Hypocreomycetidae</taxon>
        <taxon>Hypocreales</taxon>
        <taxon>Ophiocordycipitaceae</taxon>
        <taxon>Purpureocillium</taxon>
    </lineage>
</organism>
<comment type="caution">
    <text evidence="1">The sequence shown here is derived from an EMBL/GenBank/DDBJ whole genome shotgun (WGS) entry which is preliminary data.</text>
</comment>
<dbReference type="Gene3D" id="1.20.1250.20">
    <property type="entry name" value="MFS general substrate transporter like domains"/>
    <property type="match status" value="1"/>
</dbReference>
<accession>A0AB34FHT4</accession>
<evidence type="ECO:0000313" key="2">
    <source>
        <dbReference type="Proteomes" id="UP001163105"/>
    </source>
</evidence>
<sequence length="59" mass="6735">MNGGTPTEYEKSTLRYVTASIPLMSWFVVIIEAAERFTYFGLSGPLRTYMTPSLFEMCE</sequence>
<dbReference type="EMBL" id="JAQHRD010000008">
    <property type="protein sequence ID" value="KAJ6438376.1"/>
    <property type="molecule type" value="Genomic_DNA"/>
</dbReference>
<dbReference type="Proteomes" id="UP001163105">
    <property type="component" value="Unassembled WGS sequence"/>
</dbReference>
<reference evidence="1" key="1">
    <citation type="submission" date="2023-01" db="EMBL/GenBank/DDBJ databases">
        <title>The growth and conidiation of Purpureocillium lavendulum are regulated by nitrogen source and histone H3K14 acetylation.</title>
        <authorList>
            <person name="Tang P."/>
            <person name="Han J."/>
            <person name="Zhang C."/>
            <person name="Tang P."/>
            <person name="Qi F."/>
            <person name="Zhang K."/>
            <person name="Liang L."/>
        </authorList>
    </citation>
    <scope>NUCLEOTIDE SEQUENCE</scope>
    <source>
        <strain evidence="1">YMF1.00683</strain>
    </source>
</reference>
<evidence type="ECO:0000313" key="1">
    <source>
        <dbReference type="EMBL" id="KAJ6438376.1"/>
    </source>
</evidence>
<protein>
    <submittedName>
        <fullName evidence="1">L-fuculose-phosphate aldolase</fullName>
    </submittedName>
</protein>
<name>A0AB34FHT4_9HYPO</name>
<gene>
    <name evidence="1" type="ORF">O9K51_08968</name>
</gene>
<dbReference type="AlphaFoldDB" id="A0AB34FHT4"/>
<proteinExistence type="predicted"/>
<keyword evidence="2" id="KW-1185">Reference proteome</keyword>
<dbReference type="InterPro" id="IPR036259">
    <property type="entry name" value="MFS_trans_sf"/>
</dbReference>